<evidence type="ECO:0000256" key="5">
    <source>
        <dbReference type="ARBA" id="ARBA00022989"/>
    </source>
</evidence>
<evidence type="ECO:0000256" key="1">
    <source>
        <dbReference type="ARBA" id="ARBA00004141"/>
    </source>
</evidence>
<dbReference type="Pfam" id="PF00083">
    <property type="entry name" value="Sugar_tr"/>
    <property type="match status" value="1"/>
</dbReference>
<dbReference type="GeneID" id="136811795"/>
<evidence type="ECO:0000313" key="9">
    <source>
        <dbReference type="EnsemblMetazoa" id="CLYHEMP018440.1"/>
    </source>
</evidence>
<sequence>MNTDDDNIFGEDESTQLITTSGKQKEAEEYEKIIDSVGFGYFQWKLLFICGWALASDSTEVQVVSFVIPAACDLGMTSSEKGWLNGIIFVGMMIGGYVFGGAADIKGRRYVLLWSMTINGLFGLASSFAPTFGWFLLLRMLSGIGVGAAMPVLFSYFVEFMRKETRGRMITLFASFWMVGNIITSAIAWLLIPKVHIGGQLGSIYYGSWRIFVAVGSFPSLSSAVLFFFLPESPKFMMQNNQVERAKKAFIKIFKQNNGKHSSVPACILGIETPDGNEYNKKREISISDPDMCTFCQCLCESLKTLQKVLHSTYDLFCKPYTSISIILLFIWITLSFGYYGLWMWFPEIFKRIKEGRGGCGGATHHNMGANFTTFDNRTCVEKVEAETEIYFQSFLIALSNLPGNIICYLLIDRIGRRNLLAGTMVLSAVCVFFFWFVDTKIKMLIMSCFFSALSVCGWNALDPLALENYPTHLRSSAFGLQASVGRVAAILGNVVFGELVDLHCSIPLLLVAGMLALGGLSSLKLPKTEDTALT</sequence>
<dbReference type="Proteomes" id="UP000594262">
    <property type="component" value="Unplaced"/>
</dbReference>
<evidence type="ECO:0000256" key="3">
    <source>
        <dbReference type="ARBA" id="ARBA00022448"/>
    </source>
</evidence>
<keyword evidence="10" id="KW-1185">Reference proteome</keyword>
<dbReference type="InterPro" id="IPR020846">
    <property type="entry name" value="MFS_dom"/>
</dbReference>
<keyword evidence="4 7" id="KW-0812">Transmembrane</keyword>
<proteinExistence type="inferred from homology"/>
<evidence type="ECO:0000256" key="6">
    <source>
        <dbReference type="ARBA" id="ARBA00023136"/>
    </source>
</evidence>
<feature type="transmembrane region" description="Helical" evidence="7">
    <location>
        <begin position="390"/>
        <end position="412"/>
    </location>
</feature>
<evidence type="ECO:0000256" key="4">
    <source>
        <dbReference type="ARBA" id="ARBA00022692"/>
    </source>
</evidence>
<keyword evidence="5 7" id="KW-1133">Transmembrane helix</keyword>
<dbReference type="PANTHER" id="PTHR23511">
    <property type="entry name" value="SYNAPTIC VESICLE GLYCOPROTEIN 2"/>
    <property type="match status" value="1"/>
</dbReference>
<dbReference type="RefSeq" id="XP_066924524.1">
    <property type="nucleotide sequence ID" value="XM_067068423.1"/>
</dbReference>
<evidence type="ECO:0000256" key="2">
    <source>
        <dbReference type="ARBA" id="ARBA00008335"/>
    </source>
</evidence>
<dbReference type="Pfam" id="PF07690">
    <property type="entry name" value="MFS_1"/>
    <property type="match status" value="1"/>
</dbReference>
<evidence type="ECO:0000313" key="10">
    <source>
        <dbReference type="Proteomes" id="UP000594262"/>
    </source>
</evidence>
<feature type="transmembrane region" description="Helical" evidence="7">
    <location>
        <begin position="134"/>
        <end position="158"/>
    </location>
</feature>
<dbReference type="PANTHER" id="PTHR23511:SF34">
    <property type="entry name" value="SYNAPTIC VESICLE GLYCOPROTEIN 2"/>
    <property type="match status" value="1"/>
</dbReference>
<dbReference type="GO" id="GO:0022857">
    <property type="term" value="F:transmembrane transporter activity"/>
    <property type="evidence" value="ECO:0007669"/>
    <property type="project" value="InterPro"/>
</dbReference>
<dbReference type="OrthoDB" id="3936150at2759"/>
<dbReference type="FunFam" id="1.20.1250.20:FF:000232">
    <property type="entry name" value="Organic cation/carnitine transporter 7"/>
    <property type="match status" value="1"/>
</dbReference>
<keyword evidence="3" id="KW-0813">Transport</keyword>
<feature type="domain" description="Major facilitator superfamily (MFS) profile" evidence="8">
    <location>
        <begin position="46"/>
        <end position="531"/>
    </location>
</feature>
<name>A0A7M5X652_9CNID</name>
<comment type="similarity">
    <text evidence="2">Belongs to the major facilitator superfamily.</text>
</comment>
<organism evidence="9 10">
    <name type="scientific">Clytia hemisphaerica</name>
    <dbReference type="NCBI Taxonomy" id="252671"/>
    <lineage>
        <taxon>Eukaryota</taxon>
        <taxon>Metazoa</taxon>
        <taxon>Cnidaria</taxon>
        <taxon>Hydrozoa</taxon>
        <taxon>Hydroidolina</taxon>
        <taxon>Leptothecata</taxon>
        <taxon>Obeliida</taxon>
        <taxon>Clytiidae</taxon>
        <taxon>Clytia</taxon>
    </lineage>
</organism>
<dbReference type="AlphaFoldDB" id="A0A7M5X652"/>
<feature type="transmembrane region" description="Helical" evidence="7">
    <location>
        <begin position="211"/>
        <end position="230"/>
    </location>
</feature>
<keyword evidence="6 7" id="KW-0472">Membrane</keyword>
<feature type="transmembrane region" description="Helical" evidence="7">
    <location>
        <begin position="419"/>
        <end position="438"/>
    </location>
</feature>
<dbReference type="EnsemblMetazoa" id="CLYHEMT018440.1">
    <property type="protein sequence ID" value="CLYHEMP018440.1"/>
    <property type="gene ID" value="CLYHEMG018440"/>
</dbReference>
<dbReference type="InterPro" id="IPR011701">
    <property type="entry name" value="MFS"/>
</dbReference>
<comment type="subcellular location">
    <subcellularLocation>
        <location evidence="1">Membrane</location>
        <topology evidence="1">Multi-pass membrane protein</topology>
    </subcellularLocation>
</comment>
<protein>
    <recommendedName>
        <fullName evidence="8">Major facilitator superfamily (MFS) profile domain-containing protein</fullName>
    </recommendedName>
</protein>
<feature type="transmembrane region" description="Helical" evidence="7">
    <location>
        <begin position="170"/>
        <end position="191"/>
    </location>
</feature>
<feature type="transmembrane region" description="Helical" evidence="7">
    <location>
        <begin position="83"/>
        <end position="103"/>
    </location>
</feature>
<feature type="transmembrane region" description="Helical" evidence="7">
    <location>
        <begin position="326"/>
        <end position="346"/>
    </location>
</feature>
<evidence type="ECO:0000259" key="8">
    <source>
        <dbReference type="PROSITE" id="PS50850"/>
    </source>
</evidence>
<dbReference type="InterPro" id="IPR005829">
    <property type="entry name" value="Sugar_transporter_CS"/>
</dbReference>
<dbReference type="GO" id="GO:0016020">
    <property type="term" value="C:membrane"/>
    <property type="evidence" value="ECO:0007669"/>
    <property type="project" value="UniProtKB-SubCell"/>
</dbReference>
<evidence type="ECO:0000256" key="7">
    <source>
        <dbReference type="SAM" id="Phobius"/>
    </source>
</evidence>
<feature type="transmembrane region" description="Helical" evidence="7">
    <location>
        <begin position="110"/>
        <end position="128"/>
    </location>
</feature>
<accession>A0A7M5X652</accession>
<reference evidence="9" key="1">
    <citation type="submission" date="2021-01" db="UniProtKB">
        <authorList>
            <consortium name="EnsemblMetazoa"/>
        </authorList>
    </citation>
    <scope>IDENTIFICATION</scope>
</reference>
<dbReference type="InterPro" id="IPR036259">
    <property type="entry name" value="MFS_trans_sf"/>
</dbReference>
<dbReference type="InterPro" id="IPR005828">
    <property type="entry name" value="MFS_sugar_transport-like"/>
</dbReference>
<dbReference type="Gene3D" id="1.20.1250.20">
    <property type="entry name" value="MFS general substrate transporter like domains"/>
    <property type="match status" value="1"/>
</dbReference>
<dbReference type="PROSITE" id="PS50850">
    <property type="entry name" value="MFS"/>
    <property type="match status" value="1"/>
</dbReference>
<dbReference type="SUPFAM" id="SSF103473">
    <property type="entry name" value="MFS general substrate transporter"/>
    <property type="match status" value="1"/>
</dbReference>
<dbReference type="PROSITE" id="PS00217">
    <property type="entry name" value="SUGAR_TRANSPORT_2"/>
    <property type="match status" value="1"/>
</dbReference>